<dbReference type="SMART" id="SM00382">
    <property type="entry name" value="AAA"/>
    <property type="match status" value="1"/>
</dbReference>
<dbReference type="FunFam" id="3.40.50.300:FF:000011">
    <property type="entry name" value="Putative ABC transporter ATP-binding component"/>
    <property type="match status" value="1"/>
</dbReference>
<dbReference type="SUPFAM" id="SSF52540">
    <property type="entry name" value="P-loop containing nucleoside triphosphate hydrolases"/>
    <property type="match status" value="1"/>
</dbReference>
<dbReference type="PANTHER" id="PTHR42855:SF2">
    <property type="entry name" value="DRUG RESISTANCE ABC TRANSPORTER,ATP-BINDING PROTEIN"/>
    <property type="match status" value="1"/>
</dbReference>
<sequence>MSLIQLENISKSYGKQQILAGVSLKINDGDRLGLVGRNGSGKTTLVNIIAGQVFDFEGKLYKAKHAAIAYFRQDAQLDSDTTLRQEMLKVFRDLRRIEDEILLICEKLDSQPDNRNLIDELSLLQLRHEQLGGYDYEYQVEKTLSGLGFTELEFNLQVGRLSGGQKSRALLGKFLLQKPDLLLLDEPTNHLDINTIQWLENFIETEFKGAVLTISHDRYFLDQVSGKVIELRSCQVKEYR</sequence>
<dbReference type="GO" id="GO:0005524">
    <property type="term" value="F:ATP binding"/>
    <property type="evidence" value="ECO:0007669"/>
    <property type="project" value="UniProtKB-KW"/>
</dbReference>
<keyword evidence="1" id="KW-0547">Nucleotide-binding</keyword>
<dbReference type="Gene3D" id="3.40.50.300">
    <property type="entry name" value="P-loop containing nucleotide triphosphate hydrolases"/>
    <property type="match status" value="1"/>
</dbReference>
<organism evidence="4">
    <name type="scientific">marine metagenome</name>
    <dbReference type="NCBI Taxonomy" id="408172"/>
    <lineage>
        <taxon>unclassified sequences</taxon>
        <taxon>metagenomes</taxon>
        <taxon>ecological metagenomes</taxon>
    </lineage>
</organism>
<dbReference type="CDD" id="cd03221">
    <property type="entry name" value="ABCF_EF-3"/>
    <property type="match status" value="1"/>
</dbReference>
<evidence type="ECO:0000259" key="3">
    <source>
        <dbReference type="PROSITE" id="PS50893"/>
    </source>
</evidence>
<protein>
    <recommendedName>
        <fullName evidence="3">ABC transporter domain-containing protein</fullName>
    </recommendedName>
</protein>
<feature type="domain" description="ABC transporter" evidence="3">
    <location>
        <begin position="4"/>
        <end position="240"/>
    </location>
</feature>
<dbReference type="InterPro" id="IPR027417">
    <property type="entry name" value="P-loop_NTPase"/>
</dbReference>
<dbReference type="PROSITE" id="PS00211">
    <property type="entry name" value="ABC_TRANSPORTER_1"/>
    <property type="match status" value="1"/>
</dbReference>
<dbReference type="InterPro" id="IPR017871">
    <property type="entry name" value="ABC_transporter-like_CS"/>
</dbReference>
<dbReference type="InterPro" id="IPR003593">
    <property type="entry name" value="AAA+_ATPase"/>
</dbReference>
<evidence type="ECO:0000256" key="2">
    <source>
        <dbReference type="ARBA" id="ARBA00022840"/>
    </source>
</evidence>
<dbReference type="Pfam" id="PF00005">
    <property type="entry name" value="ABC_tran"/>
    <property type="match status" value="1"/>
</dbReference>
<gene>
    <name evidence="4" type="ORF">METZ01_LOCUS473285</name>
</gene>
<dbReference type="InterPro" id="IPR003439">
    <property type="entry name" value="ABC_transporter-like_ATP-bd"/>
</dbReference>
<proteinExistence type="predicted"/>
<keyword evidence="2" id="KW-0067">ATP-binding</keyword>
<reference evidence="4" key="1">
    <citation type="submission" date="2018-05" db="EMBL/GenBank/DDBJ databases">
        <authorList>
            <person name="Lanie J.A."/>
            <person name="Ng W.-L."/>
            <person name="Kazmierczak K.M."/>
            <person name="Andrzejewski T.M."/>
            <person name="Davidsen T.M."/>
            <person name="Wayne K.J."/>
            <person name="Tettelin H."/>
            <person name="Glass J.I."/>
            <person name="Rusch D."/>
            <person name="Podicherti R."/>
            <person name="Tsui H.-C.T."/>
            <person name="Winkler M.E."/>
        </authorList>
    </citation>
    <scope>NUCLEOTIDE SEQUENCE</scope>
</reference>
<dbReference type="GO" id="GO:0016887">
    <property type="term" value="F:ATP hydrolysis activity"/>
    <property type="evidence" value="ECO:0007669"/>
    <property type="project" value="InterPro"/>
</dbReference>
<dbReference type="EMBL" id="UINC01201201">
    <property type="protein sequence ID" value="SVE20431.1"/>
    <property type="molecule type" value="Genomic_DNA"/>
</dbReference>
<dbReference type="AlphaFoldDB" id="A0A383BKR9"/>
<dbReference type="PROSITE" id="PS50893">
    <property type="entry name" value="ABC_TRANSPORTER_2"/>
    <property type="match status" value="1"/>
</dbReference>
<dbReference type="InterPro" id="IPR051309">
    <property type="entry name" value="ABCF_ATPase"/>
</dbReference>
<name>A0A383BKR9_9ZZZZ</name>
<evidence type="ECO:0000256" key="1">
    <source>
        <dbReference type="ARBA" id="ARBA00022741"/>
    </source>
</evidence>
<dbReference type="PANTHER" id="PTHR42855">
    <property type="entry name" value="ABC TRANSPORTER ATP-BINDING SUBUNIT"/>
    <property type="match status" value="1"/>
</dbReference>
<feature type="non-terminal residue" evidence="4">
    <location>
        <position position="240"/>
    </location>
</feature>
<evidence type="ECO:0000313" key="4">
    <source>
        <dbReference type="EMBL" id="SVE20431.1"/>
    </source>
</evidence>
<accession>A0A383BKR9</accession>